<comment type="caution">
    <text evidence="1">The sequence shown here is derived from an EMBL/GenBank/DDBJ whole genome shotgun (WGS) entry which is preliminary data.</text>
</comment>
<keyword evidence="2" id="KW-1185">Reference proteome</keyword>
<organism evidence="1 2">
    <name type="scientific">Ephemerocybe angulata</name>
    <dbReference type="NCBI Taxonomy" id="980116"/>
    <lineage>
        <taxon>Eukaryota</taxon>
        <taxon>Fungi</taxon>
        <taxon>Dikarya</taxon>
        <taxon>Basidiomycota</taxon>
        <taxon>Agaricomycotina</taxon>
        <taxon>Agaricomycetes</taxon>
        <taxon>Agaricomycetidae</taxon>
        <taxon>Agaricales</taxon>
        <taxon>Agaricineae</taxon>
        <taxon>Psathyrellaceae</taxon>
        <taxon>Ephemerocybe</taxon>
    </lineage>
</organism>
<sequence length="160" mass="17653">MLNLKRPRTVTSIAVLLRGRMVTSSLSEGSHTFLEVVHPIWSKTSAAGPTSSATGKLQGFFEWPFSFPFPVEIRSTPSSAKRNISTITQGTGTYLTPQTVLERGVNANVTYEVVLKITTARTIEYKTSTSQHASKFTWTFAYARPTPDSTIPRSPERVLS</sequence>
<reference evidence="1 2" key="1">
    <citation type="submission" date="2020-07" db="EMBL/GenBank/DDBJ databases">
        <title>Comparative genomics of pyrophilous fungi reveals a link between fire events and developmental genes.</title>
        <authorList>
            <consortium name="DOE Joint Genome Institute"/>
            <person name="Steindorff A.S."/>
            <person name="Carver A."/>
            <person name="Calhoun S."/>
            <person name="Stillman K."/>
            <person name="Liu H."/>
            <person name="Lipzen A."/>
            <person name="Pangilinan J."/>
            <person name="Labutti K."/>
            <person name="Bruns T.D."/>
            <person name="Grigoriev I.V."/>
        </authorList>
    </citation>
    <scope>NUCLEOTIDE SEQUENCE [LARGE SCALE GENOMIC DNA]</scope>
    <source>
        <strain evidence="1 2">CBS 144469</strain>
    </source>
</reference>
<dbReference type="InterPro" id="IPR014752">
    <property type="entry name" value="Arrestin-like_C"/>
</dbReference>
<dbReference type="Proteomes" id="UP000521943">
    <property type="component" value="Unassembled WGS sequence"/>
</dbReference>
<evidence type="ECO:0000313" key="1">
    <source>
        <dbReference type="EMBL" id="KAF6748975.1"/>
    </source>
</evidence>
<dbReference type="AlphaFoldDB" id="A0A8H6HM64"/>
<accession>A0A8H6HM64</accession>
<name>A0A8H6HM64_9AGAR</name>
<gene>
    <name evidence="1" type="ORF">DFP72DRAFT_1143753</name>
</gene>
<dbReference type="Gene3D" id="2.60.40.640">
    <property type="match status" value="1"/>
</dbReference>
<evidence type="ECO:0000313" key="2">
    <source>
        <dbReference type="Proteomes" id="UP000521943"/>
    </source>
</evidence>
<proteinExistence type="predicted"/>
<dbReference type="OrthoDB" id="3262423at2759"/>
<dbReference type="EMBL" id="JACGCI010000067">
    <property type="protein sequence ID" value="KAF6748975.1"/>
    <property type="molecule type" value="Genomic_DNA"/>
</dbReference>
<protein>
    <submittedName>
        <fullName evidence="1">Uncharacterized protein</fullName>
    </submittedName>
</protein>